<dbReference type="EMBL" id="AMYB01000002">
    <property type="protein sequence ID" value="OAD07203.1"/>
    <property type="molecule type" value="Genomic_DNA"/>
</dbReference>
<evidence type="ECO:0000256" key="2">
    <source>
        <dbReference type="SAM" id="MobiDB-lite"/>
    </source>
</evidence>
<dbReference type="InterPro" id="IPR030379">
    <property type="entry name" value="G_SEPTIN_dom"/>
</dbReference>
<evidence type="ECO:0000313" key="5">
    <source>
        <dbReference type="EMBL" id="OAD07203.1"/>
    </source>
</evidence>
<keyword evidence="1" id="KW-0342">GTP-binding</keyword>
<feature type="transmembrane region" description="Helical" evidence="3">
    <location>
        <begin position="445"/>
        <end position="464"/>
    </location>
</feature>
<keyword evidence="3" id="KW-1133">Transmembrane helix</keyword>
<dbReference type="OrthoDB" id="5340910at2759"/>
<name>A0A168P5I2_MUCCL</name>
<comment type="caution">
    <text evidence="5">The sequence shown here is derived from an EMBL/GenBank/DDBJ whole genome shotgun (WGS) entry which is preliminary data.</text>
</comment>
<feature type="compositionally biased region" description="Polar residues" evidence="2">
    <location>
        <begin position="348"/>
        <end position="360"/>
    </location>
</feature>
<feature type="region of interest" description="Disordered" evidence="2">
    <location>
        <begin position="1"/>
        <end position="60"/>
    </location>
</feature>
<keyword evidence="3" id="KW-0812">Transmembrane</keyword>
<evidence type="ECO:0000259" key="4">
    <source>
        <dbReference type="PROSITE" id="PS51719"/>
    </source>
</evidence>
<dbReference type="PANTHER" id="PTHR18884">
    <property type="entry name" value="SEPTIN"/>
    <property type="match status" value="1"/>
</dbReference>
<gene>
    <name evidence="5" type="ORF">MUCCIDRAFT_107803</name>
</gene>
<dbReference type="Gene3D" id="3.40.50.300">
    <property type="entry name" value="P-loop containing nucleotide triphosphate hydrolases"/>
    <property type="match status" value="1"/>
</dbReference>
<dbReference type="InterPro" id="IPR027417">
    <property type="entry name" value="P-loop_NTPase"/>
</dbReference>
<proteinExistence type="inferred from homology"/>
<dbReference type="PROSITE" id="PS51719">
    <property type="entry name" value="G_SEPTIN"/>
    <property type="match status" value="1"/>
</dbReference>
<comment type="similarity">
    <text evidence="1">Belongs to the TRAFAC class TrmE-Era-EngA-EngB-Septin-like GTPase superfamily. Septin GTPase family.</text>
</comment>
<evidence type="ECO:0000256" key="3">
    <source>
        <dbReference type="SAM" id="Phobius"/>
    </source>
</evidence>
<keyword evidence="3" id="KW-0472">Membrane</keyword>
<organism evidence="5 6">
    <name type="scientific">Mucor lusitanicus CBS 277.49</name>
    <dbReference type="NCBI Taxonomy" id="747725"/>
    <lineage>
        <taxon>Eukaryota</taxon>
        <taxon>Fungi</taxon>
        <taxon>Fungi incertae sedis</taxon>
        <taxon>Mucoromycota</taxon>
        <taxon>Mucoromycotina</taxon>
        <taxon>Mucoromycetes</taxon>
        <taxon>Mucorales</taxon>
        <taxon>Mucorineae</taxon>
        <taxon>Mucoraceae</taxon>
        <taxon>Mucor</taxon>
    </lineage>
</organism>
<feature type="region of interest" description="Disordered" evidence="2">
    <location>
        <begin position="332"/>
        <end position="360"/>
    </location>
</feature>
<sequence length="470" mass="53947">MSIPSVQHQPTKENDFGITSISDTIEPKKCSTTQPVYPLQRHQHQQHQHQPSTQRQCDSNGMSEWVIPKPKSLDQPHHKFRMIVCGDSGIGKTSLVHALTSTLPLPEEKEEEDSHHATSPVLEPTEVLSMNADLCVIDTCGYGALLRAEIVFGHVKSYLETQFEKTTHLFNTSIQDELLSFMVHQSSDVLCHVDACLYLIMGRLKPVDLEYMRSIHDLVNIIPVIIQPDLSLRPEAMIEQRIDILNVMHSHAIKFSYLGYGTFQDLLGACRQPSLNPHCPPFVLDWSTSKKSSFHGLLPLKQALLSSKSLKSHTTQKFMAWKQHLCNSFSTNASSSTTTTTSSSSSSLQQQEQQKNNIRISQYVSKRRHSMEKEMLLQEKKLRQEFQLASKQRRSELILKEINALVQQDSNNKLLIRYQQQQPQQQPAAQDQQMRPTQIHPMTHSPFWIALSIFLSIFICYQNWNWWTYY</sequence>
<dbReference type="GO" id="GO:0005525">
    <property type="term" value="F:GTP binding"/>
    <property type="evidence" value="ECO:0007669"/>
    <property type="project" value="UniProtKB-KW"/>
</dbReference>
<dbReference type="AlphaFoldDB" id="A0A168P5I2"/>
<accession>A0A168P5I2</accession>
<dbReference type="Pfam" id="PF00735">
    <property type="entry name" value="Septin"/>
    <property type="match status" value="1"/>
</dbReference>
<dbReference type="Proteomes" id="UP000077051">
    <property type="component" value="Unassembled WGS sequence"/>
</dbReference>
<feature type="compositionally biased region" description="Low complexity" evidence="2">
    <location>
        <begin position="332"/>
        <end position="347"/>
    </location>
</feature>
<reference evidence="5 6" key="1">
    <citation type="submission" date="2015-06" db="EMBL/GenBank/DDBJ databases">
        <title>Expansion of signal transduction pathways in fungi by whole-genome duplication.</title>
        <authorList>
            <consortium name="DOE Joint Genome Institute"/>
            <person name="Corrochano L.M."/>
            <person name="Kuo A."/>
            <person name="Marcet-Houben M."/>
            <person name="Polaino S."/>
            <person name="Salamov A."/>
            <person name="Villalobos J.M."/>
            <person name="Alvarez M.I."/>
            <person name="Avalos J."/>
            <person name="Benito E.P."/>
            <person name="Benoit I."/>
            <person name="Burger G."/>
            <person name="Camino L.P."/>
            <person name="Canovas D."/>
            <person name="Cerda-Olmedo E."/>
            <person name="Cheng J.-F."/>
            <person name="Dominguez A."/>
            <person name="Elias M."/>
            <person name="Eslava A.P."/>
            <person name="Glaser F."/>
            <person name="Grimwood J."/>
            <person name="Gutierrez G."/>
            <person name="Heitman J."/>
            <person name="Henrissat B."/>
            <person name="Iturriaga E.A."/>
            <person name="Lang B.F."/>
            <person name="Lavin J.L."/>
            <person name="Lee S."/>
            <person name="Li W."/>
            <person name="Lindquist E."/>
            <person name="Lopez-Garcia S."/>
            <person name="Luque E.M."/>
            <person name="Marcos A.T."/>
            <person name="Martin J."/>
            <person name="Mccluskey K."/>
            <person name="Medina H.R."/>
            <person name="Miralles-Duran A."/>
            <person name="Miyazaki A."/>
            <person name="Munoz-Torres E."/>
            <person name="Oguiza J.A."/>
            <person name="Ohm R."/>
            <person name="Olmedo M."/>
            <person name="Orejas M."/>
            <person name="Ortiz-Castellanos L."/>
            <person name="Pisabarro A.G."/>
            <person name="Rodriguez-Romero J."/>
            <person name="Ruiz-Herrera J."/>
            <person name="Ruiz-Vazquez R."/>
            <person name="Sanz C."/>
            <person name="Schackwitz W."/>
            <person name="Schmutz J."/>
            <person name="Shahriari M."/>
            <person name="Shelest E."/>
            <person name="Silva-Franco F."/>
            <person name="Soanes D."/>
            <person name="Syed K."/>
            <person name="Tagua V.G."/>
            <person name="Talbot N.J."/>
            <person name="Thon M."/>
            <person name="De Vries R.P."/>
            <person name="Wiebenga A."/>
            <person name="Yadav J.S."/>
            <person name="Braun E.L."/>
            <person name="Baker S."/>
            <person name="Garre V."/>
            <person name="Horwitz B."/>
            <person name="Torres-Martinez S."/>
            <person name="Idnurm A."/>
            <person name="Herrera-Estrella A."/>
            <person name="Gabaldon T."/>
            <person name="Grigoriev I.V."/>
        </authorList>
    </citation>
    <scope>NUCLEOTIDE SEQUENCE [LARGE SCALE GENOMIC DNA]</scope>
    <source>
        <strain evidence="5 6">CBS 277.49</strain>
    </source>
</reference>
<evidence type="ECO:0000313" key="6">
    <source>
        <dbReference type="Proteomes" id="UP000077051"/>
    </source>
</evidence>
<keyword evidence="6" id="KW-1185">Reference proteome</keyword>
<dbReference type="STRING" id="747725.A0A168P5I2"/>
<keyword evidence="1" id="KW-0547">Nucleotide-binding</keyword>
<evidence type="ECO:0000256" key="1">
    <source>
        <dbReference type="RuleBase" id="RU004560"/>
    </source>
</evidence>
<feature type="domain" description="Septin-type G" evidence="4">
    <location>
        <begin position="76"/>
        <end position="370"/>
    </location>
</feature>
<dbReference type="SUPFAM" id="SSF52540">
    <property type="entry name" value="P-loop containing nucleoside triphosphate hydrolases"/>
    <property type="match status" value="1"/>
</dbReference>
<protein>
    <recommendedName>
        <fullName evidence="4">Septin-type G domain-containing protein</fullName>
    </recommendedName>
</protein>
<dbReference type="VEuPathDB" id="FungiDB:MUCCIDRAFT_107803"/>